<sequence>MTQCNVIAIDLAKDIFQVCIMTANGKITFNKAMSRAKLKEWLIKQQRSLVAMESCGGAHYWARLAKSLGHNVIPIPPKQVKPFRTGQKTDANDAIAIAVASRAANIKPARVLTIEEQGLQSVGKMRDLLDKQKLQLSNQVRGLLLEFGIIINKSIKNFKARIPEILEDAENQLPMPMRHSIAKLWALYSRLEEDFQVMNKGLIELTGQDKDCKKFMKLEGVGPITSMRLKIQLGSGEHFKSSRQVSACIGVTPKQHSSGGKIQLGSVGKSSCDKPLRSCLFLGARAVVAKLKNRPAKTEKEKWLKALIERRGANCASMALANKNVRTAYALMKNNTDYSPVLLAA</sequence>
<dbReference type="Proteomes" id="UP000815846">
    <property type="component" value="Unassembled WGS sequence"/>
</dbReference>
<dbReference type="RefSeq" id="WP_101344500.1">
    <property type="nucleotide sequence ID" value="NZ_PJAI02000063.1"/>
</dbReference>
<dbReference type="NCBIfam" id="NF033542">
    <property type="entry name" value="transpos_IS110"/>
    <property type="match status" value="1"/>
</dbReference>
<protein>
    <submittedName>
        <fullName evidence="3">IS110 family transposase</fullName>
    </submittedName>
</protein>
<evidence type="ECO:0000259" key="2">
    <source>
        <dbReference type="Pfam" id="PF02371"/>
    </source>
</evidence>
<proteinExistence type="predicted"/>
<evidence type="ECO:0000313" key="3">
    <source>
        <dbReference type="EMBL" id="TYK64138.1"/>
    </source>
</evidence>
<dbReference type="Pfam" id="PF02371">
    <property type="entry name" value="Transposase_20"/>
    <property type="match status" value="1"/>
</dbReference>
<organism evidence="3 4">
    <name type="scientific">Colwellia echini</name>
    <dbReference type="NCBI Taxonomy" id="1982103"/>
    <lineage>
        <taxon>Bacteria</taxon>
        <taxon>Pseudomonadati</taxon>
        <taxon>Pseudomonadota</taxon>
        <taxon>Gammaproteobacteria</taxon>
        <taxon>Alteromonadales</taxon>
        <taxon>Colwelliaceae</taxon>
        <taxon>Colwellia</taxon>
    </lineage>
</organism>
<dbReference type="PANTHER" id="PTHR33055:SF3">
    <property type="entry name" value="PUTATIVE TRANSPOSASE FOR IS117-RELATED"/>
    <property type="match status" value="1"/>
</dbReference>
<keyword evidence="4" id="KW-1185">Reference proteome</keyword>
<evidence type="ECO:0000259" key="1">
    <source>
        <dbReference type="Pfam" id="PF01548"/>
    </source>
</evidence>
<evidence type="ECO:0000313" key="4">
    <source>
        <dbReference type="Proteomes" id="UP000815846"/>
    </source>
</evidence>
<feature type="domain" description="Transposase IS116/IS110/IS902 C-terminal" evidence="2">
    <location>
        <begin position="213"/>
        <end position="292"/>
    </location>
</feature>
<dbReference type="InterPro" id="IPR002525">
    <property type="entry name" value="Transp_IS110-like_N"/>
</dbReference>
<dbReference type="InterPro" id="IPR047650">
    <property type="entry name" value="Transpos_IS110"/>
</dbReference>
<gene>
    <name evidence="3" type="ORF">CWS31_017260</name>
</gene>
<name>A0ABY3MSH1_9GAMM</name>
<dbReference type="PANTHER" id="PTHR33055">
    <property type="entry name" value="TRANSPOSASE FOR INSERTION SEQUENCE ELEMENT IS1111A"/>
    <property type="match status" value="1"/>
</dbReference>
<accession>A0ABY3MSH1</accession>
<dbReference type="Pfam" id="PF01548">
    <property type="entry name" value="DEDD_Tnp_IS110"/>
    <property type="match status" value="1"/>
</dbReference>
<feature type="domain" description="Transposase IS110-like N-terminal" evidence="1">
    <location>
        <begin position="8"/>
        <end position="146"/>
    </location>
</feature>
<comment type="caution">
    <text evidence="3">The sequence shown here is derived from an EMBL/GenBank/DDBJ whole genome shotgun (WGS) entry which is preliminary data.</text>
</comment>
<dbReference type="EMBL" id="PJAI02000063">
    <property type="protein sequence ID" value="TYK64138.1"/>
    <property type="molecule type" value="Genomic_DNA"/>
</dbReference>
<dbReference type="InterPro" id="IPR003346">
    <property type="entry name" value="Transposase_20"/>
</dbReference>
<reference evidence="3 4" key="1">
    <citation type="submission" date="2019-08" db="EMBL/GenBank/DDBJ databases">
        <title>Microbe sample from Colwellia echini.</title>
        <authorList>
            <person name="Christiansen L."/>
            <person name="Pathiraja D."/>
            <person name="Schultz-Johansen M."/>
            <person name="Choi I.-G."/>
            <person name="Stougaard P."/>
        </authorList>
    </citation>
    <scope>NUCLEOTIDE SEQUENCE [LARGE SCALE GENOMIC DNA]</scope>
    <source>
        <strain evidence="3 4">A3</strain>
    </source>
</reference>